<evidence type="ECO:0000256" key="4">
    <source>
        <dbReference type="ARBA" id="ARBA00022679"/>
    </source>
</evidence>
<evidence type="ECO:0000256" key="3">
    <source>
        <dbReference type="ARBA" id="ARBA00022603"/>
    </source>
</evidence>
<proteinExistence type="inferred from homology"/>
<keyword evidence="3 6" id="KW-0489">Methyltransferase</keyword>
<evidence type="ECO:0000256" key="5">
    <source>
        <dbReference type="ARBA" id="ARBA00022691"/>
    </source>
</evidence>
<accession>A0A1G2IQL4</accession>
<comment type="catalytic activity">
    <reaction evidence="6">
        <text>cytidine(1402) in 16S rRNA + S-adenosyl-L-methionine = N(4)-methylcytidine(1402) in 16S rRNA + S-adenosyl-L-homocysteine + H(+)</text>
        <dbReference type="Rhea" id="RHEA:42928"/>
        <dbReference type="Rhea" id="RHEA-COMP:10286"/>
        <dbReference type="Rhea" id="RHEA-COMP:10287"/>
        <dbReference type="ChEBI" id="CHEBI:15378"/>
        <dbReference type="ChEBI" id="CHEBI:57856"/>
        <dbReference type="ChEBI" id="CHEBI:59789"/>
        <dbReference type="ChEBI" id="CHEBI:74506"/>
        <dbReference type="ChEBI" id="CHEBI:82748"/>
        <dbReference type="EC" id="2.1.1.199"/>
    </reaction>
</comment>
<keyword evidence="6" id="KW-0963">Cytoplasm</keyword>
<dbReference type="HAMAP" id="MF_01007">
    <property type="entry name" value="16SrRNA_methyltr_H"/>
    <property type="match status" value="1"/>
</dbReference>
<feature type="binding site" evidence="6">
    <location>
        <begin position="31"/>
        <end position="33"/>
    </location>
    <ligand>
        <name>S-adenosyl-L-methionine</name>
        <dbReference type="ChEBI" id="CHEBI:59789"/>
    </ligand>
</feature>
<comment type="subcellular location">
    <subcellularLocation>
        <location evidence="6">Cytoplasm</location>
    </subcellularLocation>
</comment>
<comment type="caution">
    <text evidence="7">The sequence shown here is derived from an EMBL/GenBank/DDBJ whole genome shotgun (WGS) entry which is preliminary data.</text>
</comment>
<dbReference type="AlphaFoldDB" id="A0A1G2IQL4"/>
<dbReference type="EMBL" id="MHPE01000034">
    <property type="protein sequence ID" value="OGZ76448.1"/>
    <property type="molecule type" value="Genomic_DNA"/>
</dbReference>
<dbReference type="InterPro" id="IPR023397">
    <property type="entry name" value="SAM-dep_MeTrfase_MraW_recog"/>
</dbReference>
<keyword evidence="4 6" id="KW-0808">Transferase</keyword>
<feature type="binding site" evidence="6">
    <location>
        <position position="51"/>
    </location>
    <ligand>
        <name>S-adenosyl-L-methionine</name>
        <dbReference type="ChEBI" id="CHEBI:59789"/>
    </ligand>
</feature>
<dbReference type="GO" id="GO:0071424">
    <property type="term" value="F:rRNA (cytosine-N4-)-methyltransferase activity"/>
    <property type="evidence" value="ECO:0007669"/>
    <property type="project" value="UniProtKB-UniRule"/>
</dbReference>
<keyword evidence="5 6" id="KW-0949">S-adenosyl-L-methionine</keyword>
<dbReference type="Pfam" id="PF01795">
    <property type="entry name" value="Methyltransf_5"/>
    <property type="match status" value="1"/>
</dbReference>
<sequence>MIHKPVLVKEVLEYLSPKPNENFIDCTVGEGGHAEVILEKTGLNGKVLGIDLDQNQINNCKLNLAKFKERAILVNDSYGNLKDIVEKNSFEPVNGILLDLGMSSAQLESTRGFSFQKDQPLDMRYNNISDLTAEIIINDWQEEQIKKILEEYGEERFAKQVAKKITEERKSKRIESTFQLTDIIKKAIPAKFQNNRIHCATRTFQALRIAVNGELNNLEKVLPKIVSILEPQGRLAIISFHSLEDRLVKNFLKNKEKERNIKILTKSPITADFEELRKNSRSRSAKLRAAIKN</sequence>
<feature type="binding site" evidence="6">
    <location>
        <position position="78"/>
    </location>
    <ligand>
        <name>S-adenosyl-L-methionine</name>
        <dbReference type="ChEBI" id="CHEBI:59789"/>
    </ligand>
</feature>
<dbReference type="PANTHER" id="PTHR11265:SF0">
    <property type="entry name" value="12S RRNA N4-METHYLCYTIDINE METHYLTRANSFERASE"/>
    <property type="match status" value="1"/>
</dbReference>
<dbReference type="NCBIfam" id="TIGR00006">
    <property type="entry name" value="16S rRNA (cytosine(1402)-N(4))-methyltransferase RsmH"/>
    <property type="match status" value="1"/>
</dbReference>
<gene>
    <name evidence="6" type="primary">rsmH</name>
    <name evidence="7" type="ORF">A3G45_03430</name>
</gene>
<dbReference type="InterPro" id="IPR029063">
    <property type="entry name" value="SAM-dependent_MTases_sf"/>
</dbReference>
<dbReference type="SUPFAM" id="SSF81799">
    <property type="entry name" value="Putative methyltransferase TM0872, insert domain"/>
    <property type="match status" value="1"/>
</dbReference>
<dbReference type="Gene3D" id="3.40.50.150">
    <property type="entry name" value="Vaccinia Virus protein VP39"/>
    <property type="match status" value="1"/>
</dbReference>
<evidence type="ECO:0000256" key="6">
    <source>
        <dbReference type="HAMAP-Rule" id="MF_01007"/>
    </source>
</evidence>
<dbReference type="Proteomes" id="UP000178632">
    <property type="component" value="Unassembled WGS sequence"/>
</dbReference>
<evidence type="ECO:0000256" key="2">
    <source>
        <dbReference type="ARBA" id="ARBA00022552"/>
    </source>
</evidence>
<dbReference type="InterPro" id="IPR002903">
    <property type="entry name" value="RsmH"/>
</dbReference>
<keyword evidence="2 6" id="KW-0698">rRNA processing</keyword>
<dbReference type="SUPFAM" id="SSF53335">
    <property type="entry name" value="S-adenosyl-L-methionine-dependent methyltransferases"/>
    <property type="match status" value="1"/>
</dbReference>
<protein>
    <recommendedName>
        <fullName evidence="6">Ribosomal RNA small subunit methyltransferase H</fullName>
        <ecNumber evidence="6">2.1.1.199</ecNumber>
    </recommendedName>
    <alternativeName>
        <fullName evidence="6">16S rRNA m(4)C1402 methyltransferase</fullName>
    </alternativeName>
    <alternativeName>
        <fullName evidence="6">rRNA (cytosine-N(4)-)-methyltransferase RsmH</fullName>
    </alternativeName>
</protein>
<dbReference type="GO" id="GO:0005737">
    <property type="term" value="C:cytoplasm"/>
    <property type="evidence" value="ECO:0007669"/>
    <property type="project" value="UniProtKB-SubCell"/>
</dbReference>
<dbReference type="EC" id="2.1.1.199" evidence="6"/>
<dbReference type="PANTHER" id="PTHR11265">
    <property type="entry name" value="S-ADENOSYL-METHYLTRANSFERASE MRAW"/>
    <property type="match status" value="1"/>
</dbReference>
<name>A0A1G2IQL4_9BACT</name>
<organism evidence="7 8">
    <name type="scientific">Candidatus Staskawiczbacteria bacterium RIFCSPLOWO2_12_FULL_37_15</name>
    <dbReference type="NCBI Taxonomy" id="1802218"/>
    <lineage>
        <taxon>Bacteria</taxon>
        <taxon>Candidatus Staskawicziibacteriota</taxon>
    </lineage>
</organism>
<comment type="similarity">
    <text evidence="1 6">Belongs to the methyltransferase superfamily. RsmH family.</text>
</comment>
<evidence type="ECO:0000256" key="1">
    <source>
        <dbReference type="ARBA" id="ARBA00010396"/>
    </source>
</evidence>
<feature type="binding site" evidence="6">
    <location>
        <position position="99"/>
    </location>
    <ligand>
        <name>S-adenosyl-L-methionine</name>
        <dbReference type="ChEBI" id="CHEBI:59789"/>
    </ligand>
</feature>
<comment type="function">
    <text evidence="6">Specifically methylates the N4 position of cytidine in position 1402 (C1402) of 16S rRNA.</text>
</comment>
<evidence type="ECO:0000313" key="7">
    <source>
        <dbReference type="EMBL" id="OGZ76448.1"/>
    </source>
</evidence>
<evidence type="ECO:0000313" key="8">
    <source>
        <dbReference type="Proteomes" id="UP000178632"/>
    </source>
</evidence>
<dbReference type="Gene3D" id="1.10.150.170">
    <property type="entry name" value="Putative methyltransferase TM0872, insert domain"/>
    <property type="match status" value="1"/>
</dbReference>
<feature type="binding site" evidence="6">
    <location>
        <position position="106"/>
    </location>
    <ligand>
        <name>S-adenosyl-L-methionine</name>
        <dbReference type="ChEBI" id="CHEBI:59789"/>
    </ligand>
</feature>
<dbReference type="GO" id="GO:0070475">
    <property type="term" value="P:rRNA base methylation"/>
    <property type="evidence" value="ECO:0007669"/>
    <property type="project" value="UniProtKB-UniRule"/>
</dbReference>
<reference evidence="7 8" key="1">
    <citation type="journal article" date="2016" name="Nat. Commun.">
        <title>Thousands of microbial genomes shed light on interconnected biogeochemical processes in an aquifer system.</title>
        <authorList>
            <person name="Anantharaman K."/>
            <person name="Brown C.T."/>
            <person name="Hug L.A."/>
            <person name="Sharon I."/>
            <person name="Castelle C.J."/>
            <person name="Probst A.J."/>
            <person name="Thomas B.C."/>
            <person name="Singh A."/>
            <person name="Wilkins M.J."/>
            <person name="Karaoz U."/>
            <person name="Brodie E.L."/>
            <person name="Williams K.H."/>
            <person name="Hubbard S.S."/>
            <person name="Banfield J.F."/>
        </authorList>
    </citation>
    <scope>NUCLEOTIDE SEQUENCE [LARGE SCALE GENOMIC DNA]</scope>
</reference>
<dbReference type="PIRSF" id="PIRSF004486">
    <property type="entry name" value="MraW"/>
    <property type="match status" value="1"/>
</dbReference>